<proteinExistence type="predicted"/>
<protein>
    <submittedName>
        <fullName evidence="1">Uncharacterized protein</fullName>
    </submittedName>
</protein>
<sequence length="17" mass="2100">MPIHYLLWTVNTRIVKD</sequence>
<organism evidence="1 2">
    <name type="scientific">Salix suchowensis</name>
    <dbReference type="NCBI Taxonomy" id="1278906"/>
    <lineage>
        <taxon>Eukaryota</taxon>
        <taxon>Viridiplantae</taxon>
        <taxon>Streptophyta</taxon>
        <taxon>Embryophyta</taxon>
        <taxon>Tracheophyta</taxon>
        <taxon>Spermatophyta</taxon>
        <taxon>Magnoliopsida</taxon>
        <taxon>eudicotyledons</taxon>
        <taxon>Gunneridae</taxon>
        <taxon>Pentapetalae</taxon>
        <taxon>rosids</taxon>
        <taxon>fabids</taxon>
        <taxon>Malpighiales</taxon>
        <taxon>Salicaceae</taxon>
        <taxon>Saliceae</taxon>
        <taxon>Salix</taxon>
    </lineage>
</organism>
<reference evidence="1" key="2">
    <citation type="journal article" date="2023" name="Int. J. Mol. Sci.">
        <title>De Novo Assembly and Annotation of 11 Diverse Shrub Willow (Salix) Genomes Reveals Novel Gene Organization in Sex-Linked Regions.</title>
        <authorList>
            <person name="Hyden B."/>
            <person name="Feng K."/>
            <person name="Yates T.B."/>
            <person name="Jawdy S."/>
            <person name="Cereghino C."/>
            <person name="Smart L.B."/>
            <person name="Muchero W."/>
        </authorList>
    </citation>
    <scope>NUCLEOTIDE SEQUENCE</scope>
    <source>
        <tissue evidence="1">Shoot tip</tissue>
    </source>
</reference>
<dbReference type="Proteomes" id="UP001141253">
    <property type="component" value="Chromosome 8"/>
</dbReference>
<feature type="non-terminal residue" evidence="1">
    <location>
        <position position="17"/>
    </location>
</feature>
<evidence type="ECO:0000313" key="1">
    <source>
        <dbReference type="EMBL" id="KAJ6321518.1"/>
    </source>
</evidence>
<accession>A0ABQ9A1M1</accession>
<keyword evidence="2" id="KW-1185">Reference proteome</keyword>
<dbReference type="EMBL" id="JAPFFI010000023">
    <property type="protein sequence ID" value="KAJ6321518.1"/>
    <property type="molecule type" value="Genomic_DNA"/>
</dbReference>
<gene>
    <name evidence="1" type="ORF">OIU77_011566</name>
</gene>
<name>A0ABQ9A1M1_9ROSI</name>
<evidence type="ECO:0000313" key="2">
    <source>
        <dbReference type="Proteomes" id="UP001141253"/>
    </source>
</evidence>
<comment type="caution">
    <text evidence="1">The sequence shown here is derived from an EMBL/GenBank/DDBJ whole genome shotgun (WGS) entry which is preliminary data.</text>
</comment>
<reference evidence="1" key="1">
    <citation type="submission" date="2022-10" db="EMBL/GenBank/DDBJ databases">
        <authorList>
            <person name="Hyden B.L."/>
            <person name="Feng K."/>
            <person name="Yates T."/>
            <person name="Jawdy S."/>
            <person name="Smart L.B."/>
            <person name="Muchero W."/>
        </authorList>
    </citation>
    <scope>NUCLEOTIDE SEQUENCE</scope>
    <source>
        <tissue evidence="1">Shoot tip</tissue>
    </source>
</reference>